<evidence type="ECO:0000313" key="1">
    <source>
        <dbReference type="EMBL" id="CAF2079736.1"/>
    </source>
</evidence>
<comment type="caution">
    <text evidence="1">The sequence shown here is derived from an EMBL/GenBank/DDBJ whole genome shotgun (WGS) entry which is preliminary data.</text>
</comment>
<organism evidence="1 2">
    <name type="scientific">Rotaria magnacalcarata</name>
    <dbReference type="NCBI Taxonomy" id="392030"/>
    <lineage>
        <taxon>Eukaryota</taxon>
        <taxon>Metazoa</taxon>
        <taxon>Spiralia</taxon>
        <taxon>Gnathifera</taxon>
        <taxon>Rotifera</taxon>
        <taxon>Eurotatoria</taxon>
        <taxon>Bdelloidea</taxon>
        <taxon>Philodinida</taxon>
        <taxon>Philodinidae</taxon>
        <taxon>Rotaria</taxon>
    </lineage>
</organism>
<dbReference type="Proteomes" id="UP000663856">
    <property type="component" value="Unassembled WGS sequence"/>
</dbReference>
<gene>
    <name evidence="1" type="ORF">WKI299_LOCUS15857</name>
</gene>
<reference evidence="1" key="1">
    <citation type="submission" date="2021-02" db="EMBL/GenBank/DDBJ databases">
        <authorList>
            <person name="Nowell W R."/>
        </authorList>
    </citation>
    <scope>NUCLEOTIDE SEQUENCE</scope>
</reference>
<dbReference type="AlphaFoldDB" id="A0A816S157"/>
<sequence>MTSSTTLNEFFYFKFDRYISSRIPIDERISMHGIENYTEQFFGEKLPKARHVEFYCYKTRKFITINDEVLLSENSPFLIDLPRTVKNYHDGPDDLILYIVDDTDLIAESSVPKENTNCPILSVNLDDDEDDALLNQFNGGRIEVPSNNNISISVSENFCDAYPSSNALLGLVERIQYENQNPAPILPKESEAIINSIEKNHHLPKIRFSHDVKRDCNKDNYLTNVFRLDQLAINQIIVSNTKKGISFIQGDKAEDEERNQVLPKIQGLRQFKNGPYTNLCIYAVYEVLGKNGDRVWYEHKDKKFLLENELQPNAQPYNPIRFSLNTIDLTESEEFVLKIYMLTKWAKDTRKTFIYRLDEANTRLIHEAPHEMLASSKHIPPVRLLGVIEDANGFIWNSLFLSDFMLPFTKVPKRTRSDSLPTTSGESKRKKN</sequence>
<evidence type="ECO:0000313" key="2">
    <source>
        <dbReference type="Proteomes" id="UP000663856"/>
    </source>
</evidence>
<dbReference type="EMBL" id="CAJNRF010006253">
    <property type="protein sequence ID" value="CAF2079736.1"/>
    <property type="molecule type" value="Genomic_DNA"/>
</dbReference>
<name>A0A816S157_9BILA</name>
<protein>
    <submittedName>
        <fullName evidence="1">Uncharacterized protein</fullName>
    </submittedName>
</protein>
<proteinExistence type="predicted"/>
<accession>A0A816S157</accession>